<accession>A0A1J5R0J0</accession>
<dbReference type="AlphaFoldDB" id="A0A1J5R0J0"/>
<gene>
    <name evidence="2" type="ORF">GALL_325360</name>
</gene>
<feature type="region of interest" description="Disordered" evidence="1">
    <location>
        <begin position="112"/>
        <end position="147"/>
    </location>
</feature>
<name>A0A1J5R0J0_9ZZZZ</name>
<reference evidence="2" key="1">
    <citation type="submission" date="2016-10" db="EMBL/GenBank/DDBJ databases">
        <title>Sequence of Gallionella enrichment culture.</title>
        <authorList>
            <person name="Poehlein A."/>
            <person name="Muehling M."/>
            <person name="Daniel R."/>
        </authorList>
    </citation>
    <scope>NUCLEOTIDE SEQUENCE</scope>
</reference>
<comment type="caution">
    <text evidence="2">The sequence shown here is derived from an EMBL/GenBank/DDBJ whole genome shotgun (WGS) entry which is preliminary data.</text>
</comment>
<protein>
    <recommendedName>
        <fullName evidence="3">TonB C-terminal domain-containing protein</fullName>
    </recommendedName>
</protein>
<evidence type="ECO:0008006" key="3">
    <source>
        <dbReference type="Google" id="ProtNLM"/>
    </source>
</evidence>
<evidence type="ECO:0000256" key="1">
    <source>
        <dbReference type="SAM" id="MobiDB-lite"/>
    </source>
</evidence>
<evidence type="ECO:0000313" key="2">
    <source>
        <dbReference type="EMBL" id="OIQ85599.1"/>
    </source>
</evidence>
<dbReference type="SUPFAM" id="SSF74653">
    <property type="entry name" value="TolA/TonB C-terminal domain"/>
    <property type="match status" value="1"/>
</dbReference>
<sequence length="147" mass="16395">MKVTLEPFLPPDEDCWNLADKFSHPKEIIPPQFIYPFEYHSGWALGEATVLVQIDEYGYPKRLAVLSSSGDVPARLAIAALKKARWWTEPNRYGRLGVWFFYKAKYPQRFDPPEDSVKPNQSSKPKATGVTPPASAGAGPTVAAAHH</sequence>
<organism evidence="2">
    <name type="scientific">mine drainage metagenome</name>
    <dbReference type="NCBI Taxonomy" id="410659"/>
    <lineage>
        <taxon>unclassified sequences</taxon>
        <taxon>metagenomes</taxon>
        <taxon>ecological metagenomes</taxon>
    </lineage>
</organism>
<proteinExistence type="predicted"/>
<feature type="compositionally biased region" description="Low complexity" evidence="1">
    <location>
        <begin position="127"/>
        <end position="147"/>
    </location>
</feature>
<dbReference type="EMBL" id="MLJW01000532">
    <property type="protein sequence ID" value="OIQ85599.1"/>
    <property type="molecule type" value="Genomic_DNA"/>
</dbReference>